<name>A0A8B7YXE0_ACAPL</name>
<dbReference type="OrthoDB" id="42561at2759"/>
<dbReference type="RefSeq" id="XP_022097357.1">
    <property type="nucleotide sequence ID" value="XM_022241665.1"/>
</dbReference>
<dbReference type="GO" id="GO:0051082">
    <property type="term" value="F:unfolded protein binding"/>
    <property type="evidence" value="ECO:0007669"/>
    <property type="project" value="TreeGrafter"/>
</dbReference>
<feature type="domain" description="NADH:ubiquinone oxidoreductase intermediate-associated protein 30" evidence="5">
    <location>
        <begin position="94"/>
        <end position="266"/>
    </location>
</feature>
<protein>
    <submittedName>
        <fullName evidence="7">Complex I intermediate-associated protein 30, mitochondrial-like isoform X1</fullName>
    </submittedName>
</protein>
<keyword evidence="3" id="KW-0496">Mitochondrion</keyword>
<dbReference type="GeneID" id="110982897"/>
<sequence length="287" mass="32911">MSTFKSRSLLQCTLRHGLLSGNRKRPTTSQSITVPSLFCRHQQSDSKSSSQNKTQKESYSVYLTRNFKMWGQEVFDRIRGSNLDTMFDTTRTLWRFAGPDSFSDFQVLTDKGIGGQSWAKIEPSRNNKLLFHGNLCTTVPRDGETARSGYCSLKSKQQFASFNRKKHMDLTPFNSLNLRLRGDGRAYMVNIMTEGYFTDYHDDIWNYFLFTRGGPYWQDVSIPFSKFFLSSRGRIQDKQAVVDLELVNAIGLTMADAIDGEFALEIDSISASYDATHTEEFAYELYH</sequence>
<dbReference type="InterPro" id="IPR008979">
    <property type="entry name" value="Galactose-bd-like_sf"/>
</dbReference>
<gene>
    <name evidence="7" type="primary">LOC110982897</name>
</gene>
<proteinExistence type="inferred from homology"/>
<evidence type="ECO:0000256" key="2">
    <source>
        <dbReference type="ARBA" id="ARBA00007884"/>
    </source>
</evidence>
<dbReference type="Proteomes" id="UP000694845">
    <property type="component" value="Unplaced"/>
</dbReference>
<comment type="subcellular location">
    <subcellularLocation>
        <location evidence="1">Mitochondrion</location>
    </subcellularLocation>
</comment>
<dbReference type="GO" id="GO:0005739">
    <property type="term" value="C:mitochondrion"/>
    <property type="evidence" value="ECO:0007669"/>
    <property type="project" value="UniProtKB-SubCell"/>
</dbReference>
<keyword evidence="4" id="KW-0143">Chaperone</keyword>
<evidence type="ECO:0000256" key="3">
    <source>
        <dbReference type="ARBA" id="ARBA00023128"/>
    </source>
</evidence>
<dbReference type="GO" id="GO:0032981">
    <property type="term" value="P:mitochondrial respiratory chain complex I assembly"/>
    <property type="evidence" value="ECO:0007669"/>
    <property type="project" value="TreeGrafter"/>
</dbReference>
<dbReference type="KEGG" id="aplc:110982897"/>
<reference evidence="7" key="1">
    <citation type="submission" date="2025-08" db="UniProtKB">
        <authorList>
            <consortium name="RefSeq"/>
        </authorList>
    </citation>
    <scope>IDENTIFICATION</scope>
</reference>
<organism evidence="6 7">
    <name type="scientific">Acanthaster planci</name>
    <name type="common">Crown-of-thorns starfish</name>
    <dbReference type="NCBI Taxonomy" id="133434"/>
    <lineage>
        <taxon>Eukaryota</taxon>
        <taxon>Metazoa</taxon>
        <taxon>Echinodermata</taxon>
        <taxon>Eleutherozoa</taxon>
        <taxon>Asterozoa</taxon>
        <taxon>Asteroidea</taxon>
        <taxon>Valvatacea</taxon>
        <taxon>Valvatida</taxon>
        <taxon>Acanthasteridae</taxon>
        <taxon>Acanthaster</taxon>
    </lineage>
</organism>
<dbReference type="AlphaFoldDB" id="A0A8B7YXE0"/>
<evidence type="ECO:0000256" key="4">
    <source>
        <dbReference type="ARBA" id="ARBA00023186"/>
    </source>
</evidence>
<dbReference type="InterPro" id="IPR039131">
    <property type="entry name" value="NDUFAF1"/>
</dbReference>
<evidence type="ECO:0000313" key="7">
    <source>
        <dbReference type="RefSeq" id="XP_022097357.1"/>
    </source>
</evidence>
<keyword evidence="6" id="KW-1185">Reference proteome</keyword>
<evidence type="ECO:0000259" key="5">
    <source>
        <dbReference type="Pfam" id="PF08547"/>
    </source>
</evidence>
<comment type="similarity">
    <text evidence="2">Belongs to the CIA30 family.</text>
</comment>
<evidence type="ECO:0000256" key="1">
    <source>
        <dbReference type="ARBA" id="ARBA00004173"/>
    </source>
</evidence>
<dbReference type="InterPro" id="IPR013857">
    <property type="entry name" value="NADH-UbQ_OxRdtase-assoc_prot30"/>
</dbReference>
<dbReference type="SUPFAM" id="SSF49785">
    <property type="entry name" value="Galactose-binding domain-like"/>
    <property type="match status" value="1"/>
</dbReference>
<dbReference type="PANTHER" id="PTHR13194:SF18">
    <property type="entry name" value="COMPLEX I INTERMEDIATE-ASSOCIATED PROTEIN 30, MITOCHONDRIAL"/>
    <property type="match status" value="1"/>
</dbReference>
<dbReference type="GO" id="GO:0006120">
    <property type="term" value="P:mitochondrial electron transport, NADH to ubiquinone"/>
    <property type="evidence" value="ECO:0007669"/>
    <property type="project" value="TreeGrafter"/>
</dbReference>
<dbReference type="PANTHER" id="PTHR13194">
    <property type="entry name" value="COMPLEX I INTERMEDIATE-ASSOCIATED PROTEIN 30"/>
    <property type="match status" value="1"/>
</dbReference>
<accession>A0A8B7YXE0</accession>
<dbReference type="Pfam" id="PF08547">
    <property type="entry name" value="CIA30"/>
    <property type="match status" value="1"/>
</dbReference>
<dbReference type="CTD" id="51103"/>
<evidence type="ECO:0000313" key="6">
    <source>
        <dbReference type="Proteomes" id="UP000694845"/>
    </source>
</evidence>